<dbReference type="GO" id="GO:0016020">
    <property type="term" value="C:membrane"/>
    <property type="evidence" value="ECO:0007669"/>
    <property type="project" value="TreeGrafter"/>
</dbReference>
<feature type="transmembrane region" description="Helical" evidence="2">
    <location>
        <begin position="279"/>
        <end position="298"/>
    </location>
</feature>
<keyword evidence="4" id="KW-0378">Hydrolase</keyword>
<organism evidence="4 5">
    <name type="scientific">Kytococcus aerolatus</name>
    <dbReference type="NCBI Taxonomy" id="592308"/>
    <lineage>
        <taxon>Bacteria</taxon>
        <taxon>Bacillati</taxon>
        <taxon>Actinomycetota</taxon>
        <taxon>Actinomycetes</taxon>
        <taxon>Micrococcales</taxon>
        <taxon>Kytococcaceae</taxon>
        <taxon>Kytococcus</taxon>
    </lineage>
</organism>
<dbReference type="PANTHER" id="PTHR23028">
    <property type="entry name" value="ACETYLTRANSFERASE"/>
    <property type="match status" value="1"/>
</dbReference>
<feature type="region of interest" description="Disordered" evidence="1">
    <location>
        <begin position="463"/>
        <end position="547"/>
    </location>
</feature>
<accession>A0A212U1S2</accession>
<dbReference type="OrthoDB" id="3404679at2"/>
<dbReference type="GO" id="GO:0016787">
    <property type="term" value="F:hydrolase activity"/>
    <property type="evidence" value="ECO:0007669"/>
    <property type="project" value="UniProtKB-KW"/>
</dbReference>
<gene>
    <name evidence="4" type="ORF">SAMN05445756_1722</name>
</gene>
<protein>
    <submittedName>
        <fullName evidence="4">Peptidoglycan/LPS O-acetylase OafA/YrhL, contains acyltransferase and SGNH-hydrolase domains</fullName>
    </submittedName>
</protein>
<evidence type="ECO:0000313" key="4">
    <source>
        <dbReference type="EMBL" id="SNC72090.1"/>
    </source>
</evidence>
<dbReference type="GO" id="GO:0016747">
    <property type="term" value="F:acyltransferase activity, transferring groups other than amino-acyl groups"/>
    <property type="evidence" value="ECO:0007669"/>
    <property type="project" value="InterPro"/>
</dbReference>
<evidence type="ECO:0000259" key="3">
    <source>
        <dbReference type="Pfam" id="PF01757"/>
    </source>
</evidence>
<keyword evidence="4" id="KW-0012">Acyltransferase</keyword>
<dbReference type="GO" id="GO:0009103">
    <property type="term" value="P:lipopolysaccharide biosynthetic process"/>
    <property type="evidence" value="ECO:0007669"/>
    <property type="project" value="TreeGrafter"/>
</dbReference>
<dbReference type="EMBL" id="FYEZ01000002">
    <property type="protein sequence ID" value="SNC72090.1"/>
    <property type="molecule type" value="Genomic_DNA"/>
</dbReference>
<dbReference type="Pfam" id="PF01757">
    <property type="entry name" value="Acyl_transf_3"/>
    <property type="match status" value="1"/>
</dbReference>
<sequence>MGKQKVSQGGRRTVSSRKEPVGRPVAEPLGGAPEELDPARRTKRYLTGLDGLRAIAVVSVMLYHFDTGLVGGYLGVDVFFVLSGYLITSQLLTRWADGAVDLVSFWTGRIRRLFPAVAALIIGVSVAMLALDRAGIRTFLGDVAAAATYTSNWWYVLHERSYFEAAGRPPALQHLWSLAVEEQFYLLWPLVVAGLTFAFTTRGPRRWALFVLSLVGAVLSALWMHTGTAAADLPATGDPSRFYFGTDSHAMGLLAGAALAAWRNGAGFSSSVPPLRPAGLVWTVLGFTGLGGLAWFFVTQSDQSEWMYRYGFAAMAGLVVVLVIAASRPGPTEWLLSLPFMRYLGTRSYSLYLWHWPVAVFTRPGADLEWSEPAVMALRWGLTLALAEASYRLVENPVRRLGIRDSWRHLRTRGWGLINPATGLVALVTGLAVAQGAVAWTTDPEEVQEQQVAEVLGDAEVGVATDAPSGTSGGPGESAPPSSAHPTARPSGSGSPDPSASGSPTSPDASAEPTESGPTTSRGGACDPTRLTGDRVMNPDDAKWLGESQLPVDTLPVPSDGLRLDDATQCMDITVFGDSVPLSTGPIISRAFGVLDLRASVGIQSKQVLQLAQEAVAAGEVDSPVVMIHTGNNGPIRGEDLVDAANSLAEQKGVEHVLLVRPFSTGSWDAQNQKTFDELGDRGLDEKVEIVDWRAAAEGQENWFLEDGVHPDYIGKMHYVHLLQEAITQD</sequence>
<feature type="transmembrane region" description="Helical" evidence="2">
    <location>
        <begin position="113"/>
        <end position="131"/>
    </location>
</feature>
<keyword evidence="4" id="KW-0808">Transferase</keyword>
<feature type="transmembrane region" description="Helical" evidence="2">
    <location>
        <begin position="207"/>
        <end position="224"/>
    </location>
</feature>
<evidence type="ECO:0000256" key="1">
    <source>
        <dbReference type="SAM" id="MobiDB-lite"/>
    </source>
</evidence>
<feature type="compositionally biased region" description="Low complexity" evidence="1">
    <location>
        <begin position="477"/>
        <end position="511"/>
    </location>
</feature>
<proteinExistence type="predicted"/>
<reference evidence="4 5" key="1">
    <citation type="submission" date="2017-06" db="EMBL/GenBank/DDBJ databases">
        <authorList>
            <person name="Kim H.J."/>
            <person name="Triplett B.A."/>
        </authorList>
    </citation>
    <scope>NUCLEOTIDE SEQUENCE [LARGE SCALE GENOMIC DNA]</scope>
    <source>
        <strain evidence="4 5">DSM 22179</strain>
    </source>
</reference>
<keyword evidence="2" id="KW-1133">Transmembrane helix</keyword>
<keyword evidence="2" id="KW-0472">Membrane</keyword>
<dbReference type="RefSeq" id="WP_088818649.1">
    <property type="nucleotide sequence ID" value="NZ_FYEZ01000002.1"/>
</dbReference>
<feature type="region of interest" description="Disordered" evidence="1">
    <location>
        <begin position="1"/>
        <end position="36"/>
    </location>
</feature>
<keyword evidence="2" id="KW-0812">Transmembrane</keyword>
<dbReference type="SUPFAM" id="SSF52266">
    <property type="entry name" value="SGNH hydrolase"/>
    <property type="match status" value="1"/>
</dbReference>
<dbReference type="InterPro" id="IPR002656">
    <property type="entry name" value="Acyl_transf_3_dom"/>
</dbReference>
<evidence type="ECO:0000313" key="5">
    <source>
        <dbReference type="Proteomes" id="UP000198122"/>
    </source>
</evidence>
<dbReference type="InterPro" id="IPR050879">
    <property type="entry name" value="Acyltransferase_3"/>
</dbReference>
<dbReference type="PANTHER" id="PTHR23028:SF53">
    <property type="entry name" value="ACYL_TRANSF_3 DOMAIN-CONTAINING PROTEIN"/>
    <property type="match status" value="1"/>
</dbReference>
<evidence type="ECO:0000256" key="2">
    <source>
        <dbReference type="SAM" id="Phobius"/>
    </source>
</evidence>
<keyword evidence="5" id="KW-1185">Reference proteome</keyword>
<dbReference type="AlphaFoldDB" id="A0A212U1S2"/>
<feature type="transmembrane region" description="Helical" evidence="2">
    <location>
        <begin position="183"/>
        <end position="200"/>
    </location>
</feature>
<dbReference type="Proteomes" id="UP000198122">
    <property type="component" value="Unassembled WGS sequence"/>
</dbReference>
<feature type="transmembrane region" description="Helical" evidence="2">
    <location>
        <begin position="310"/>
        <end position="327"/>
    </location>
</feature>
<name>A0A212U1S2_9MICO</name>
<feature type="transmembrane region" description="Helical" evidence="2">
    <location>
        <begin position="71"/>
        <end position="92"/>
    </location>
</feature>
<feature type="domain" description="Acyltransferase 3" evidence="3">
    <location>
        <begin position="48"/>
        <end position="369"/>
    </location>
</feature>